<evidence type="ECO:0000256" key="1">
    <source>
        <dbReference type="SAM" id="Phobius"/>
    </source>
</evidence>
<keyword evidence="3" id="KW-1185">Reference proteome</keyword>
<keyword evidence="1" id="KW-0472">Membrane</keyword>
<gene>
    <name evidence="2" type="ORF">MIZ03_2678</name>
</gene>
<organism evidence="2 3">
    <name type="scientific">Rhodoferax lithotrophicus</name>
    <dbReference type="NCBI Taxonomy" id="2798804"/>
    <lineage>
        <taxon>Bacteria</taxon>
        <taxon>Pseudomonadati</taxon>
        <taxon>Pseudomonadota</taxon>
        <taxon>Betaproteobacteria</taxon>
        <taxon>Burkholderiales</taxon>
        <taxon>Comamonadaceae</taxon>
        <taxon>Rhodoferax</taxon>
    </lineage>
</organism>
<name>A0ABM7MNA7_9BURK</name>
<feature type="transmembrane region" description="Helical" evidence="1">
    <location>
        <begin position="16"/>
        <end position="36"/>
    </location>
</feature>
<evidence type="ECO:0000313" key="2">
    <source>
        <dbReference type="EMBL" id="BCO27787.1"/>
    </source>
</evidence>
<sequence length="42" mass="4831">MAENKLNRLRSNWKSWILVTATWLIVKILFVSVLAITGNTND</sequence>
<keyword evidence="1" id="KW-0812">Transmembrane</keyword>
<protein>
    <submittedName>
        <fullName evidence="2">Uncharacterized protein</fullName>
    </submittedName>
</protein>
<evidence type="ECO:0000313" key="3">
    <source>
        <dbReference type="Proteomes" id="UP000824366"/>
    </source>
</evidence>
<dbReference type="Proteomes" id="UP000824366">
    <property type="component" value="Chromosome"/>
</dbReference>
<reference evidence="2 3" key="1">
    <citation type="journal article" date="2021" name="Microbiol. Spectr.">
        <title>A Single Bacterium Capable of Oxidation and Reduction of Iron at Circumneutral pH.</title>
        <authorList>
            <person name="Kato S."/>
            <person name="Ohkuma M."/>
        </authorList>
    </citation>
    <scope>NUCLEOTIDE SEQUENCE [LARGE SCALE GENOMIC DNA]</scope>
    <source>
        <strain evidence="2 3">MIZ03</strain>
    </source>
</reference>
<accession>A0ABM7MNA7</accession>
<keyword evidence="1" id="KW-1133">Transmembrane helix</keyword>
<dbReference type="EMBL" id="AP024238">
    <property type="protein sequence ID" value="BCO27787.1"/>
    <property type="molecule type" value="Genomic_DNA"/>
</dbReference>
<proteinExistence type="predicted"/>